<evidence type="ECO:0000256" key="1">
    <source>
        <dbReference type="SAM" id="MobiDB-lite"/>
    </source>
</evidence>
<dbReference type="RefSeq" id="WP_141979747.1">
    <property type="nucleotide sequence ID" value="NZ_VFPP01000001.1"/>
</dbReference>
<gene>
    <name evidence="2" type="ORF">FHX81_4224</name>
</gene>
<organism evidence="2 3">
    <name type="scientific">Saccharothrix saharensis</name>
    <dbReference type="NCBI Taxonomy" id="571190"/>
    <lineage>
        <taxon>Bacteria</taxon>
        <taxon>Bacillati</taxon>
        <taxon>Actinomycetota</taxon>
        <taxon>Actinomycetes</taxon>
        <taxon>Pseudonocardiales</taxon>
        <taxon>Pseudonocardiaceae</taxon>
        <taxon>Saccharothrix</taxon>
    </lineage>
</organism>
<reference evidence="2 3" key="1">
    <citation type="submission" date="2019-06" db="EMBL/GenBank/DDBJ databases">
        <title>Sequencing the genomes of 1000 actinobacteria strains.</title>
        <authorList>
            <person name="Klenk H.-P."/>
        </authorList>
    </citation>
    <scope>NUCLEOTIDE SEQUENCE [LARGE SCALE GENOMIC DNA]</scope>
    <source>
        <strain evidence="2 3">DSM 45456</strain>
    </source>
</reference>
<accession>A0A543JG76</accession>
<keyword evidence="3" id="KW-1185">Reference proteome</keyword>
<feature type="compositionally biased region" description="Low complexity" evidence="1">
    <location>
        <begin position="62"/>
        <end position="80"/>
    </location>
</feature>
<evidence type="ECO:0000313" key="3">
    <source>
        <dbReference type="Proteomes" id="UP000316628"/>
    </source>
</evidence>
<dbReference type="AlphaFoldDB" id="A0A543JG76"/>
<proteinExistence type="predicted"/>
<dbReference type="EMBL" id="VFPP01000001">
    <property type="protein sequence ID" value="TQM81840.1"/>
    <property type="molecule type" value="Genomic_DNA"/>
</dbReference>
<evidence type="ECO:0000313" key="2">
    <source>
        <dbReference type="EMBL" id="TQM81840.1"/>
    </source>
</evidence>
<sequence>MITQVKHTVPSLDRVIIARQCTETLFPYLGCERGTATHQPHPPVSLTDPTDPTGHHRKPTHPITADPTPALTPATADGRR</sequence>
<comment type="caution">
    <text evidence="2">The sequence shown here is derived from an EMBL/GenBank/DDBJ whole genome shotgun (WGS) entry which is preliminary data.</text>
</comment>
<name>A0A543JG76_9PSEU</name>
<dbReference type="Proteomes" id="UP000316628">
    <property type="component" value="Unassembled WGS sequence"/>
</dbReference>
<feature type="region of interest" description="Disordered" evidence="1">
    <location>
        <begin position="34"/>
        <end position="80"/>
    </location>
</feature>
<protein>
    <submittedName>
        <fullName evidence="2">Uncharacterized protein</fullName>
    </submittedName>
</protein>